<proteinExistence type="inferred from homology"/>
<keyword evidence="12" id="KW-1185">Reference proteome</keyword>
<dbReference type="KEGG" id="lwi:UE46_07145"/>
<feature type="transmembrane region" description="Helical" evidence="10">
    <location>
        <begin position="366"/>
        <end position="388"/>
    </location>
</feature>
<evidence type="ECO:0000256" key="5">
    <source>
        <dbReference type="ARBA" id="ARBA00022692"/>
    </source>
</evidence>
<feature type="transmembrane region" description="Helical" evidence="10">
    <location>
        <begin position="225"/>
        <end position="245"/>
    </location>
</feature>
<accession>A0A1S7FTY7</accession>
<dbReference type="Proteomes" id="UP000223060">
    <property type="component" value="Chromosome"/>
</dbReference>
<dbReference type="PANTHER" id="PTHR42865:SF5">
    <property type="entry name" value="L-CYSTINE TRANSPORTER TCYP"/>
    <property type="match status" value="1"/>
</dbReference>
<protein>
    <recommendedName>
        <fullName evidence="3">L-cystine uptake protein TcyP</fullName>
    </recommendedName>
    <alternativeName>
        <fullName evidence="9">Transporter of cystine TcyP</fullName>
    </alternativeName>
</protein>
<evidence type="ECO:0000256" key="7">
    <source>
        <dbReference type="ARBA" id="ARBA00022989"/>
    </source>
</evidence>
<evidence type="ECO:0000313" key="11">
    <source>
        <dbReference type="EMBL" id="AQY50839.1"/>
    </source>
</evidence>
<dbReference type="RefSeq" id="WP_036063246.1">
    <property type="nucleotide sequence ID" value="NZ_CP011102.1"/>
</dbReference>
<dbReference type="SUPFAM" id="SSF118215">
    <property type="entry name" value="Proton glutamate symport protein"/>
    <property type="match status" value="1"/>
</dbReference>
<reference evidence="12" key="1">
    <citation type="submission" date="2015-03" db="EMBL/GenBank/DDBJ databases">
        <authorList>
            <person name="Ferrari E."/>
            <person name="Walter M.C."/>
            <person name="Huptas C."/>
            <person name="Scherer S."/>
            <person name="Mueller-Herbst S."/>
        </authorList>
    </citation>
    <scope>NUCLEOTIDE SEQUENCE [LARGE SCALE GENOMIC DNA]</scope>
    <source>
        <strain evidence="12">LWP01</strain>
    </source>
</reference>
<feature type="transmembrane region" description="Helical" evidence="10">
    <location>
        <begin position="35"/>
        <end position="52"/>
    </location>
</feature>
<evidence type="ECO:0000313" key="12">
    <source>
        <dbReference type="Proteomes" id="UP000223060"/>
    </source>
</evidence>
<evidence type="ECO:0000256" key="10">
    <source>
        <dbReference type="SAM" id="Phobius"/>
    </source>
</evidence>
<evidence type="ECO:0000256" key="2">
    <source>
        <dbReference type="ARBA" id="ARBA00006148"/>
    </source>
</evidence>
<dbReference type="GO" id="GO:0005886">
    <property type="term" value="C:plasma membrane"/>
    <property type="evidence" value="ECO:0007669"/>
    <property type="project" value="TreeGrafter"/>
</dbReference>
<evidence type="ECO:0000256" key="1">
    <source>
        <dbReference type="ARBA" id="ARBA00004141"/>
    </source>
</evidence>
<dbReference type="EMBL" id="CP011102">
    <property type="protein sequence ID" value="AQY50839.1"/>
    <property type="molecule type" value="Genomic_DNA"/>
</dbReference>
<dbReference type="GO" id="GO:0015293">
    <property type="term" value="F:symporter activity"/>
    <property type="evidence" value="ECO:0007669"/>
    <property type="project" value="InterPro"/>
</dbReference>
<dbReference type="AlphaFoldDB" id="A0A1S7FTY7"/>
<evidence type="ECO:0000256" key="6">
    <source>
        <dbReference type="ARBA" id="ARBA00022970"/>
    </source>
</evidence>
<organism evidence="11 12">
    <name type="scientific">Listeria weihenstephanensis</name>
    <dbReference type="NCBI Taxonomy" id="1006155"/>
    <lineage>
        <taxon>Bacteria</taxon>
        <taxon>Bacillati</taxon>
        <taxon>Bacillota</taxon>
        <taxon>Bacilli</taxon>
        <taxon>Bacillales</taxon>
        <taxon>Listeriaceae</taxon>
        <taxon>Listeria</taxon>
    </lineage>
</organism>
<comment type="subcellular location">
    <subcellularLocation>
        <location evidence="1">Membrane</location>
        <topology evidence="1">Multi-pass membrane protein</topology>
    </subcellularLocation>
</comment>
<dbReference type="PRINTS" id="PR00173">
    <property type="entry name" value="EDTRNSPORT"/>
</dbReference>
<keyword evidence="7 10" id="KW-1133">Transmembrane helix</keyword>
<name>A0A1S7FTY7_9LIST</name>
<dbReference type="GO" id="GO:0015184">
    <property type="term" value="F:L-cystine transmembrane transporter activity"/>
    <property type="evidence" value="ECO:0007669"/>
    <property type="project" value="TreeGrafter"/>
</dbReference>
<feature type="transmembrane region" description="Helical" evidence="10">
    <location>
        <begin position="6"/>
        <end position="23"/>
    </location>
</feature>
<dbReference type="Gene3D" id="1.10.3860.10">
    <property type="entry name" value="Sodium:dicarboxylate symporter"/>
    <property type="match status" value="1"/>
</dbReference>
<comment type="similarity">
    <text evidence="2">Belongs to the dicarboxylate/amino acid:cation symporter (DAACS) (TC 2.A.23) family.</text>
</comment>
<feature type="transmembrane region" description="Helical" evidence="10">
    <location>
        <begin position="72"/>
        <end position="93"/>
    </location>
</feature>
<feature type="transmembrane region" description="Helical" evidence="10">
    <location>
        <begin position="394"/>
        <end position="416"/>
    </location>
</feature>
<keyword evidence="4" id="KW-0813">Transport</keyword>
<evidence type="ECO:0000256" key="9">
    <source>
        <dbReference type="ARBA" id="ARBA00031293"/>
    </source>
</evidence>
<feature type="transmembrane region" description="Helical" evidence="10">
    <location>
        <begin position="265"/>
        <end position="287"/>
    </location>
</feature>
<keyword evidence="6" id="KW-0029">Amino-acid transport</keyword>
<keyword evidence="5 10" id="KW-0812">Transmembrane</keyword>
<evidence type="ECO:0000256" key="4">
    <source>
        <dbReference type="ARBA" id="ARBA00022448"/>
    </source>
</evidence>
<dbReference type="Pfam" id="PF00375">
    <property type="entry name" value="SDF"/>
    <property type="match status" value="1"/>
</dbReference>
<dbReference type="InterPro" id="IPR036458">
    <property type="entry name" value="Na:dicarbo_symporter_sf"/>
</dbReference>
<feature type="transmembrane region" description="Helical" evidence="10">
    <location>
        <begin position="184"/>
        <end position="204"/>
    </location>
</feature>
<sequence length="457" mass="47900">MDTAFLIINLIVAAFVIFIFVWLTKRHVSFSKRVLLALGIGIVAGFVLQFIYGAASDVTKQTTEWLGIIGGGYIKLLQMIAIPLIFISIVTAFTRLQLKTNIAKVGIWIIGTLVVTAAIAAFVGIGAALLFHLDASNISQGATEAARATELQDKFAGISDLSFPQKIVELLPANPFLDFTGARATSTVAIVIFAAFIGAAFLGVQRKQPKEAAIFAKGVDAIYAIVLRIVKLILRLTPYGVFAIMTSTVALSDTSAILKLGNFVLASYAALIAMFIIHLVIVAFTGTSPMTYIRKSMPVLTLAFTSRTSAGAIPLNIETQKKLGVPEGIANFAASFGLSIGQNGCAGIYPAMLAIMIAPAAGIDPFSINFILTVVLVVAISSFGVAGVGGGATFAAIIVLSTLNLPIGLAGVLISIEPLIDMGRTALNVSDSMVAGIVTSKATGELKQEDDQTLVEA</sequence>
<feature type="transmembrane region" description="Helical" evidence="10">
    <location>
        <begin position="105"/>
        <end position="131"/>
    </location>
</feature>
<dbReference type="PANTHER" id="PTHR42865">
    <property type="entry name" value="PROTON/GLUTAMATE-ASPARTATE SYMPORTER"/>
    <property type="match status" value="1"/>
</dbReference>
<keyword evidence="8 10" id="KW-0472">Membrane</keyword>
<evidence type="ECO:0000256" key="8">
    <source>
        <dbReference type="ARBA" id="ARBA00023136"/>
    </source>
</evidence>
<evidence type="ECO:0000256" key="3">
    <source>
        <dbReference type="ARBA" id="ARBA00022031"/>
    </source>
</evidence>
<dbReference type="InterPro" id="IPR001991">
    <property type="entry name" value="Na-dicarboxylate_symporter"/>
</dbReference>
<gene>
    <name evidence="11" type="ORF">UE46_07145</name>
</gene>